<keyword evidence="4" id="KW-0862">Zinc</keyword>
<dbReference type="GO" id="GO:0000977">
    <property type="term" value="F:RNA polymerase II transcription regulatory region sequence-specific DNA binding"/>
    <property type="evidence" value="ECO:0007669"/>
    <property type="project" value="TreeGrafter"/>
</dbReference>
<dbReference type="PANTHER" id="PTHR24379">
    <property type="entry name" value="KRAB AND ZINC FINGER DOMAIN-CONTAINING"/>
    <property type="match status" value="1"/>
</dbReference>
<feature type="domain" description="C2H2-type" evidence="6">
    <location>
        <begin position="236"/>
        <end position="259"/>
    </location>
</feature>
<dbReference type="PROSITE" id="PS50157">
    <property type="entry name" value="ZINC_FINGER_C2H2_2"/>
    <property type="match status" value="3"/>
</dbReference>
<dbReference type="PROSITE" id="PS00028">
    <property type="entry name" value="ZINC_FINGER_C2H2_1"/>
    <property type="match status" value="3"/>
</dbReference>
<dbReference type="Proteomes" id="UP001196413">
    <property type="component" value="Unassembled WGS sequence"/>
</dbReference>
<dbReference type="InterPro" id="IPR036236">
    <property type="entry name" value="Znf_C2H2_sf"/>
</dbReference>
<organism evidence="7 8">
    <name type="scientific">Parelaphostrongylus tenuis</name>
    <name type="common">Meningeal worm</name>
    <dbReference type="NCBI Taxonomy" id="148309"/>
    <lineage>
        <taxon>Eukaryota</taxon>
        <taxon>Metazoa</taxon>
        <taxon>Ecdysozoa</taxon>
        <taxon>Nematoda</taxon>
        <taxon>Chromadorea</taxon>
        <taxon>Rhabditida</taxon>
        <taxon>Rhabditina</taxon>
        <taxon>Rhabditomorpha</taxon>
        <taxon>Strongyloidea</taxon>
        <taxon>Metastrongylidae</taxon>
        <taxon>Parelaphostrongylus</taxon>
    </lineage>
</organism>
<dbReference type="GO" id="GO:0008270">
    <property type="term" value="F:zinc ion binding"/>
    <property type="evidence" value="ECO:0007669"/>
    <property type="project" value="UniProtKB-KW"/>
</dbReference>
<dbReference type="SMART" id="SM00355">
    <property type="entry name" value="ZnF_C2H2"/>
    <property type="match status" value="4"/>
</dbReference>
<protein>
    <recommendedName>
        <fullName evidence="6">C2H2-type domain-containing protein</fullName>
    </recommendedName>
</protein>
<dbReference type="GO" id="GO:0000981">
    <property type="term" value="F:DNA-binding transcription factor activity, RNA polymerase II-specific"/>
    <property type="evidence" value="ECO:0007669"/>
    <property type="project" value="TreeGrafter"/>
</dbReference>
<dbReference type="InterPro" id="IPR003656">
    <property type="entry name" value="Znf_BED"/>
</dbReference>
<dbReference type="SUPFAM" id="SSF57667">
    <property type="entry name" value="beta-beta-alpha zinc fingers"/>
    <property type="match status" value="2"/>
</dbReference>
<reference evidence="7" key="1">
    <citation type="submission" date="2021-06" db="EMBL/GenBank/DDBJ databases">
        <title>Parelaphostrongylus tenuis whole genome reference sequence.</title>
        <authorList>
            <person name="Garwood T.J."/>
            <person name="Larsen P.A."/>
            <person name="Fountain-Jones N.M."/>
            <person name="Garbe J.R."/>
            <person name="Macchietto M.G."/>
            <person name="Kania S.A."/>
            <person name="Gerhold R.W."/>
            <person name="Richards J.E."/>
            <person name="Wolf T.M."/>
        </authorList>
    </citation>
    <scope>NUCLEOTIDE SEQUENCE</scope>
    <source>
        <strain evidence="7">MNPRO001-30</strain>
        <tissue evidence="7">Meninges</tissue>
    </source>
</reference>
<evidence type="ECO:0000313" key="7">
    <source>
        <dbReference type="EMBL" id="KAJ1355946.1"/>
    </source>
</evidence>
<dbReference type="PANTHER" id="PTHR24379:SF122">
    <property type="entry name" value="SIMILAR TO ZINC FINGER PROTEIN 84 (HPF2)"/>
    <property type="match status" value="1"/>
</dbReference>
<dbReference type="InterPro" id="IPR041426">
    <property type="entry name" value="Mos1_HTH"/>
</dbReference>
<name>A0AAD5QR37_PARTN</name>
<dbReference type="GO" id="GO:0005634">
    <property type="term" value="C:nucleus"/>
    <property type="evidence" value="ECO:0007669"/>
    <property type="project" value="TreeGrafter"/>
</dbReference>
<feature type="domain" description="C2H2-type" evidence="6">
    <location>
        <begin position="296"/>
        <end position="323"/>
    </location>
</feature>
<dbReference type="Gene3D" id="1.10.10.1450">
    <property type="match status" value="1"/>
</dbReference>
<dbReference type="SMART" id="SM00614">
    <property type="entry name" value="ZnF_BED"/>
    <property type="match status" value="1"/>
</dbReference>
<evidence type="ECO:0000256" key="2">
    <source>
        <dbReference type="ARBA" id="ARBA00022737"/>
    </source>
</evidence>
<dbReference type="Gene3D" id="3.30.160.60">
    <property type="entry name" value="Classic Zinc Finger"/>
    <property type="match status" value="2"/>
</dbReference>
<comment type="caution">
    <text evidence="7">The sequence shown here is derived from an EMBL/GenBank/DDBJ whole genome shotgun (WGS) entry which is preliminary data.</text>
</comment>
<keyword evidence="2" id="KW-0677">Repeat</keyword>
<keyword evidence="1" id="KW-0479">Metal-binding</keyword>
<evidence type="ECO:0000256" key="5">
    <source>
        <dbReference type="PROSITE-ProRule" id="PRU00042"/>
    </source>
</evidence>
<evidence type="ECO:0000256" key="4">
    <source>
        <dbReference type="ARBA" id="ARBA00022833"/>
    </source>
</evidence>
<sequence>MTHELECGTHKTRPIPHEYKFSEELKSGQTLTVKEAIGRSLLTVKEETGEDLLTVKREPSEDLNTVKGETVEDSINFATNWHHTSAHFSGNDVPLHVNWSFDKERVLRTLEAADVCLEKIHEEPCVTTTEKMSVKREIRAIFLREFKIGSSAAETSRKISELFGPTFANERTVQRWFSKFRKGDESLEDEDERSDRPREVDNDQMPAECVMCGERFKLSSQLWEHFYRKHLKEGKRICGECGQKFVSRSGLKRHVQRVHENIVHMCPCKGCEHPGFKCEKALAVHVRTVHRNIRAYACETCGMAFYERSELKMHRLTHIYKKVYQCECGSTFSYKAGLETHQRLCLLN</sequence>
<evidence type="ECO:0000256" key="3">
    <source>
        <dbReference type="ARBA" id="ARBA00022771"/>
    </source>
</evidence>
<dbReference type="Pfam" id="PF02892">
    <property type="entry name" value="zf-BED"/>
    <property type="match status" value="1"/>
</dbReference>
<proteinExistence type="predicted"/>
<accession>A0AAD5QR37</accession>
<dbReference type="Pfam" id="PF17906">
    <property type="entry name" value="HTH_48"/>
    <property type="match status" value="1"/>
</dbReference>
<dbReference type="AlphaFoldDB" id="A0AAD5QR37"/>
<evidence type="ECO:0000256" key="1">
    <source>
        <dbReference type="ARBA" id="ARBA00022723"/>
    </source>
</evidence>
<evidence type="ECO:0000313" key="8">
    <source>
        <dbReference type="Proteomes" id="UP001196413"/>
    </source>
</evidence>
<evidence type="ECO:0000259" key="6">
    <source>
        <dbReference type="PROSITE" id="PS50157"/>
    </source>
</evidence>
<keyword evidence="3 5" id="KW-0863">Zinc-finger</keyword>
<feature type="domain" description="C2H2-type" evidence="6">
    <location>
        <begin position="207"/>
        <end position="235"/>
    </location>
</feature>
<dbReference type="EMBL" id="JAHQIW010002646">
    <property type="protein sequence ID" value="KAJ1355946.1"/>
    <property type="molecule type" value="Genomic_DNA"/>
</dbReference>
<keyword evidence="8" id="KW-1185">Reference proteome</keyword>
<dbReference type="Pfam" id="PF00096">
    <property type="entry name" value="zf-C2H2"/>
    <property type="match status" value="1"/>
</dbReference>
<gene>
    <name evidence="7" type="ORF">KIN20_038402</name>
</gene>
<dbReference type="InterPro" id="IPR013087">
    <property type="entry name" value="Znf_C2H2_type"/>
</dbReference>